<dbReference type="Gene3D" id="3.40.50.720">
    <property type="entry name" value="NAD(P)-binding Rossmann-like Domain"/>
    <property type="match status" value="1"/>
</dbReference>
<dbReference type="SUPFAM" id="SSF48179">
    <property type="entry name" value="6-phosphogluconate dehydrogenase C-terminal domain-like"/>
    <property type="match status" value="1"/>
</dbReference>
<feature type="binding site" evidence="12">
    <location>
        <position position="491"/>
    </location>
    <ligand>
        <name>substrate</name>
    </ligand>
</feature>
<feature type="chain" id="PRO_5005189719" description="Acetohydroxy-acid reductoisomerase" evidence="13">
    <location>
        <begin position="32"/>
        <end position="555"/>
    </location>
</feature>
<dbReference type="InterPro" id="IPR000506">
    <property type="entry name" value="KARI_C"/>
</dbReference>
<dbReference type="FunFam" id="3.40.50.720:FF:000146">
    <property type="entry name" value="Ketol-acid reductoisomerase"/>
    <property type="match status" value="1"/>
</dbReference>
<evidence type="ECO:0000259" key="15">
    <source>
        <dbReference type="PROSITE" id="PS51851"/>
    </source>
</evidence>
<dbReference type="SUPFAM" id="SSF51735">
    <property type="entry name" value="NAD(P)-binding Rossmann-fold domains"/>
    <property type="match status" value="1"/>
</dbReference>
<keyword evidence="13" id="KW-0732">Signal</keyword>
<dbReference type="Pfam" id="PF07991">
    <property type="entry name" value="KARI_N"/>
    <property type="match status" value="1"/>
</dbReference>
<evidence type="ECO:0000256" key="13">
    <source>
        <dbReference type="SAM" id="SignalP"/>
    </source>
</evidence>
<keyword evidence="6 12" id="KW-0479">Metal-binding</keyword>
<evidence type="ECO:0000256" key="11">
    <source>
        <dbReference type="ARBA" id="ARBA00030593"/>
    </source>
</evidence>
<evidence type="ECO:0000256" key="12">
    <source>
        <dbReference type="PROSITE-ProRule" id="PRU01198"/>
    </source>
</evidence>
<feature type="binding site" evidence="12">
    <location>
        <position position="469"/>
    </location>
    <ligand>
        <name>Mg(2+)</name>
        <dbReference type="ChEBI" id="CHEBI:18420"/>
        <label>2</label>
    </ligand>
</feature>
<gene>
    <name evidence="16" type="ORF">Vbra_1414</name>
</gene>
<dbReference type="InParanoid" id="A0A0G4GA64"/>
<feature type="domain" description="KARI N-terminal Rossmann" evidence="14">
    <location>
        <begin position="92"/>
        <end position="292"/>
    </location>
</feature>
<feature type="domain" description="KARI C-terminal knotted" evidence="15">
    <location>
        <begin position="439"/>
        <end position="555"/>
    </location>
</feature>
<reference evidence="16 17" key="1">
    <citation type="submission" date="2014-11" db="EMBL/GenBank/DDBJ databases">
        <authorList>
            <person name="Zhu J."/>
            <person name="Qi W."/>
            <person name="Song R."/>
        </authorList>
    </citation>
    <scope>NUCLEOTIDE SEQUENCE [LARGE SCALE GENOMIC DNA]</scope>
</reference>
<dbReference type="PANTHER" id="PTHR21371:SF1">
    <property type="entry name" value="KETOL-ACID REDUCTOISOMERASE, MITOCHONDRIAL"/>
    <property type="match status" value="1"/>
</dbReference>
<keyword evidence="9 12" id="KW-0100">Branched-chain amino acid biosynthesis</keyword>
<dbReference type="Gene3D" id="1.10.1040.10">
    <property type="entry name" value="N-(1-d-carboxylethyl)-l-norvaline Dehydrogenase, domain 2"/>
    <property type="match status" value="1"/>
</dbReference>
<dbReference type="PROSITE" id="PS51850">
    <property type="entry name" value="KARI_N"/>
    <property type="match status" value="1"/>
</dbReference>
<dbReference type="GO" id="GO:0046872">
    <property type="term" value="F:metal ion binding"/>
    <property type="evidence" value="ECO:0007669"/>
    <property type="project" value="UniProtKB-UniRule"/>
</dbReference>
<evidence type="ECO:0000259" key="14">
    <source>
        <dbReference type="PROSITE" id="PS51850"/>
    </source>
</evidence>
<comment type="pathway">
    <text evidence="2">Amino-acid biosynthesis; L-valine biosynthesis; L-valine from pyruvate: step 2/4.</text>
</comment>
<evidence type="ECO:0000256" key="1">
    <source>
        <dbReference type="ARBA" id="ARBA00001946"/>
    </source>
</evidence>
<feature type="binding site" evidence="12">
    <location>
        <position position="465"/>
    </location>
    <ligand>
        <name>Mg(2+)</name>
        <dbReference type="ChEBI" id="CHEBI:18420"/>
        <label>2</label>
    </ligand>
</feature>
<dbReference type="GO" id="GO:0009097">
    <property type="term" value="P:isoleucine biosynthetic process"/>
    <property type="evidence" value="ECO:0007669"/>
    <property type="project" value="UniProtKB-UniRule"/>
</dbReference>
<keyword evidence="17" id="KW-1185">Reference proteome</keyword>
<evidence type="ECO:0000256" key="2">
    <source>
        <dbReference type="ARBA" id="ARBA00004864"/>
    </source>
</evidence>
<dbReference type="InterPro" id="IPR008927">
    <property type="entry name" value="6-PGluconate_DH-like_C_sf"/>
</dbReference>
<dbReference type="STRING" id="1169540.A0A0G4GA64"/>
<dbReference type="InterPro" id="IPR013023">
    <property type="entry name" value="KARI"/>
</dbReference>
<dbReference type="PROSITE" id="PS51851">
    <property type="entry name" value="KARI_C"/>
    <property type="match status" value="2"/>
</dbReference>
<dbReference type="GO" id="GO:0004455">
    <property type="term" value="F:ketol-acid reductoisomerase activity"/>
    <property type="evidence" value="ECO:0007669"/>
    <property type="project" value="UniProtKB-UniRule"/>
</dbReference>
<comment type="similarity">
    <text evidence="4 12">Belongs to the ketol-acid reductoisomerase family.</text>
</comment>
<comment type="cofactor">
    <cofactor evidence="1">
        <name>Mg(2+)</name>
        <dbReference type="ChEBI" id="CHEBI:18420"/>
    </cofactor>
</comment>
<name>A0A0G4GA64_VITBC</name>
<dbReference type="UniPathway" id="UPA00049">
    <property type="reaction ID" value="UER00060"/>
</dbReference>
<dbReference type="PANTHER" id="PTHR21371">
    <property type="entry name" value="KETOL-ACID REDUCTOISOMERASE, MITOCHONDRIAL"/>
    <property type="match status" value="1"/>
</dbReference>
<dbReference type="OMA" id="MVDNCSF"/>
<evidence type="ECO:0000256" key="6">
    <source>
        <dbReference type="ARBA" id="ARBA00022723"/>
    </source>
</evidence>
<evidence type="ECO:0000256" key="9">
    <source>
        <dbReference type="ARBA" id="ARBA00023304"/>
    </source>
</evidence>
<evidence type="ECO:0000256" key="8">
    <source>
        <dbReference type="ARBA" id="ARBA00023002"/>
    </source>
</evidence>
<comment type="pathway">
    <text evidence="3">Amino-acid biosynthesis; L-isoleucine biosynthesis; L-isoleucine from 2-oxobutanoate: step 2/4.</text>
</comment>
<dbReference type="EMBL" id="CDMY01000602">
    <property type="protein sequence ID" value="CEM25462.1"/>
    <property type="molecule type" value="Genomic_DNA"/>
</dbReference>
<dbReference type="Proteomes" id="UP000041254">
    <property type="component" value="Unassembled WGS sequence"/>
</dbReference>
<evidence type="ECO:0000313" key="17">
    <source>
        <dbReference type="Proteomes" id="UP000041254"/>
    </source>
</evidence>
<evidence type="ECO:0000256" key="7">
    <source>
        <dbReference type="ARBA" id="ARBA00022842"/>
    </source>
</evidence>
<accession>A0A0G4GA64</accession>
<dbReference type="InterPro" id="IPR013116">
    <property type="entry name" value="KARI_N"/>
</dbReference>
<evidence type="ECO:0000313" key="16">
    <source>
        <dbReference type="EMBL" id="CEM25462.1"/>
    </source>
</evidence>
<sequence length="555" mass="60647">MLWNGELMSPTWKICLLAFSIFFSFSRPSQCFTFPPATHLRRHAGPRMPLRASAAVISEQPPVAAARGDGDFVTSVFDKETIALADRQESIVRGGRDLFPKLKDAFAGIKQIGVIGWSSQGPAQAQNLRESLEGTDVKVVVGLREGSPSEKKAEAAGFTKESGTLGEMYDVISSSDLVLLLIADAAQAENYQQIFKAMKPGATLGLSHGFLLGYLDSRGEAFPADINVIAVCPKGMGPSVRRLYVQGKEKNGAGINCSFAVHQDVTGRATEIALGWAVAIGAPFSFLTTLRDEYTSDIFGERGILLGAVHGLTEVLYSYFKAHGSTPEEAFRRAAECLTGPITKQISKEGLLAVYEGLSEDDRRLFEKAYSATYHPAKETLLEIYDDVKSGREIGSVVDANQRFKRYPMGKIDGTEMWVVGERVRADRQPVDIDPTTAGMYMAIMVAQVDVLLEKGHAYSEVANESIIEAVDSLNPYIDYKGIAYMVDNCSTTARLGSRKWAPRFHYNLMQQAITAMESGGALDESLMSSFKSHKIHDIMRVCAQLRPPVDIAVV</sequence>
<feature type="domain" description="KARI C-terminal knotted" evidence="15">
    <location>
        <begin position="289"/>
        <end position="431"/>
    </location>
</feature>
<evidence type="ECO:0000256" key="4">
    <source>
        <dbReference type="ARBA" id="ARBA00010318"/>
    </source>
</evidence>
<dbReference type="VEuPathDB" id="CryptoDB:Vbra_1414"/>
<evidence type="ECO:0000256" key="10">
    <source>
        <dbReference type="ARBA" id="ARBA00030209"/>
    </source>
</evidence>
<dbReference type="PhylomeDB" id="A0A0G4GA64"/>
<keyword evidence="7 12" id="KW-0460">Magnesium</keyword>
<feature type="signal peptide" evidence="13">
    <location>
        <begin position="1"/>
        <end position="31"/>
    </location>
</feature>
<dbReference type="Pfam" id="PF01450">
    <property type="entry name" value="KARI_C"/>
    <property type="match status" value="2"/>
</dbReference>
<feature type="binding site" evidence="12">
    <location>
        <position position="297"/>
    </location>
    <ligand>
        <name>Mg(2+)</name>
        <dbReference type="ChEBI" id="CHEBI:18420"/>
        <label>2</label>
    </ligand>
</feature>
<keyword evidence="5 12" id="KW-0028">Amino-acid biosynthesis</keyword>
<feature type="binding site" evidence="12">
    <location>
        <position position="297"/>
    </location>
    <ligand>
        <name>Mg(2+)</name>
        <dbReference type="ChEBI" id="CHEBI:18420"/>
        <label>1</label>
    </ligand>
</feature>
<keyword evidence="8 12" id="KW-0560">Oxidoreductase</keyword>
<feature type="binding site" evidence="12">
    <location>
        <position position="301"/>
    </location>
    <ligand>
        <name>Mg(2+)</name>
        <dbReference type="ChEBI" id="CHEBI:18420"/>
        <label>1</label>
    </ligand>
</feature>
<dbReference type="UniPathway" id="UPA00047">
    <property type="reaction ID" value="UER00056"/>
</dbReference>
<comment type="caution">
    <text evidence="12">Lacks conserved residue(s) required for the propagation of feature annotation.</text>
</comment>
<feature type="binding site" evidence="12">
    <location>
        <position position="359"/>
    </location>
    <ligand>
        <name>substrate</name>
    </ligand>
</feature>
<proteinExistence type="inferred from homology"/>
<protein>
    <recommendedName>
        <fullName evidence="11">Acetohydroxy-acid reductoisomerase</fullName>
    </recommendedName>
    <alternativeName>
        <fullName evidence="10">Alpha-keto-beta-hydroxylacyl reductoisomerase</fullName>
    </alternativeName>
</protein>
<dbReference type="GO" id="GO:0009099">
    <property type="term" value="P:L-valine biosynthetic process"/>
    <property type="evidence" value="ECO:0007669"/>
    <property type="project" value="UniProtKB-UniRule"/>
</dbReference>
<dbReference type="AlphaFoldDB" id="A0A0G4GA64"/>
<dbReference type="InterPro" id="IPR013328">
    <property type="entry name" value="6PGD_dom2"/>
</dbReference>
<dbReference type="OrthoDB" id="10255643at2759"/>
<evidence type="ECO:0000256" key="5">
    <source>
        <dbReference type="ARBA" id="ARBA00022605"/>
    </source>
</evidence>
<evidence type="ECO:0000256" key="3">
    <source>
        <dbReference type="ARBA" id="ARBA00004885"/>
    </source>
</evidence>
<organism evidence="16 17">
    <name type="scientific">Vitrella brassicaformis (strain CCMP3155)</name>
    <dbReference type="NCBI Taxonomy" id="1169540"/>
    <lineage>
        <taxon>Eukaryota</taxon>
        <taxon>Sar</taxon>
        <taxon>Alveolata</taxon>
        <taxon>Colpodellida</taxon>
        <taxon>Vitrellaceae</taxon>
        <taxon>Vitrella</taxon>
    </lineage>
</organism>
<dbReference type="InterPro" id="IPR036291">
    <property type="entry name" value="NAD(P)-bd_dom_sf"/>
</dbReference>